<dbReference type="EMBL" id="JAPKNK010000014">
    <property type="protein sequence ID" value="MCX5572071.1"/>
    <property type="molecule type" value="Genomic_DNA"/>
</dbReference>
<dbReference type="RefSeq" id="WP_266341033.1">
    <property type="nucleotide sequence ID" value="NZ_JAPKNK010000014.1"/>
</dbReference>
<feature type="compositionally biased region" description="Low complexity" evidence="7">
    <location>
        <begin position="130"/>
        <end position="155"/>
    </location>
</feature>
<dbReference type="GO" id="GO:0005886">
    <property type="term" value="C:plasma membrane"/>
    <property type="evidence" value="ECO:0007669"/>
    <property type="project" value="UniProtKB-SubCell"/>
</dbReference>
<evidence type="ECO:0000313" key="11">
    <source>
        <dbReference type="EMBL" id="MCX5572071.1"/>
    </source>
</evidence>
<keyword evidence="3" id="KW-1003">Cell membrane</keyword>
<evidence type="ECO:0000256" key="6">
    <source>
        <dbReference type="ARBA" id="ARBA00023136"/>
    </source>
</evidence>
<feature type="transmembrane region" description="Helical" evidence="8">
    <location>
        <begin position="232"/>
        <end position="257"/>
    </location>
</feature>
<evidence type="ECO:0000256" key="4">
    <source>
        <dbReference type="ARBA" id="ARBA00022692"/>
    </source>
</evidence>
<evidence type="ECO:0000259" key="9">
    <source>
        <dbReference type="Pfam" id="PF04039"/>
    </source>
</evidence>
<dbReference type="InterPro" id="IPR050622">
    <property type="entry name" value="CPA3_antiporter_subunitB"/>
</dbReference>
<protein>
    <submittedName>
        <fullName evidence="11">Sodium:proton antiporter</fullName>
    </submittedName>
</protein>
<evidence type="ECO:0000256" key="8">
    <source>
        <dbReference type="SAM" id="Phobius"/>
    </source>
</evidence>
<evidence type="ECO:0000259" key="10">
    <source>
        <dbReference type="Pfam" id="PF20501"/>
    </source>
</evidence>
<gene>
    <name evidence="11" type="ORF">OSH07_22910</name>
</gene>
<reference evidence="11" key="1">
    <citation type="submission" date="2022-11" db="EMBL/GenBank/DDBJ databases">
        <title>Biodiversity and phylogenetic relationships of bacteria.</title>
        <authorList>
            <person name="Machado R.A.R."/>
            <person name="Bhat A."/>
            <person name="Loulou A."/>
            <person name="Kallel S."/>
        </authorList>
    </citation>
    <scope>NUCLEOTIDE SEQUENCE</scope>
    <source>
        <strain evidence="11">K-TC2</strain>
    </source>
</reference>
<evidence type="ECO:0000256" key="1">
    <source>
        <dbReference type="ARBA" id="ARBA00004651"/>
    </source>
</evidence>
<feature type="transmembrane region" description="Helical" evidence="8">
    <location>
        <begin position="64"/>
        <end position="82"/>
    </location>
</feature>
<evidence type="ECO:0000256" key="3">
    <source>
        <dbReference type="ARBA" id="ARBA00022475"/>
    </source>
</evidence>
<dbReference type="InterPro" id="IPR046806">
    <property type="entry name" value="MrpA_C/MbhE"/>
</dbReference>
<dbReference type="InterPro" id="IPR007182">
    <property type="entry name" value="MnhB"/>
</dbReference>
<evidence type="ECO:0000256" key="5">
    <source>
        <dbReference type="ARBA" id="ARBA00022989"/>
    </source>
</evidence>
<sequence>MMRHVFVAIIVVLFGLIFARMTGVYVELEALRPLAEQYVTRAPVELGTPNIITGILITYRGFDTLGEVAVLFMVAASIGLLLKKDDAPARAATAKTTAAKPAPSSAKSLLPKTEAAKAAAARSAAAKANAGNRAESAGTASTGAKAAGAGKAAKSVESQSEDDDAPRREPSEIVRTGTEVLLPLIFTFGAYVIVNGHLSAGGGFQGGAIVASGVMLMLLARPGASLNVALLSIIESFAGVFYVGLGILGLILAGGFLDPRFLPKGEFGAFISAGAIPLISALLGIKVGAELSVIIDRFRS</sequence>
<keyword evidence="4 8" id="KW-0812">Transmembrane</keyword>
<keyword evidence="6 8" id="KW-0472">Membrane</keyword>
<feature type="domain" description="Na+/H+ antiporter MnhB subunit-related protein" evidence="9">
    <location>
        <begin position="173"/>
        <end position="291"/>
    </location>
</feature>
<proteinExistence type="inferred from homology"/>
<feature type="transmembrane region" description="Helical" evidence="8">
    <location>
        <begin position="200"/>
        <end position="220"/>
    </location>
</feature>
<dbReference type="Pfam" id="PF20501">
    <property type="entry name" value="MbhE"/>
    <property type="match status" value="1"/>
</dbReference>
<feature type="region of interest" description="Disordered" evidence="7">
    <location>
        <begin position="130"/>
        <end position="172"/>
    </location>
</feature>
<keyword evidence="12" id="KW-1185">Reference proteome</keyword>
<feature type="domain" description="MrpA C-terminal/MbhE" evidence="10">
    <location>
        <begin position="7"/>
        <end position="91"/>
    </location>
</feature>
<organism evidence="11 12">
    <name type="scientific">Kaistia nematophila</name>
    <dbReference type="NCBI Taxonomy" id="2994654"/>
    <lineage>
        <taxon>Bacteria</taxon>
        <taxon>Pseudomonadati</taxon>
        <taxon>Pseudomonadota</taxon>
        <taxon>Alphaproteobacteria</taxon>
        <taxon>Hyphomicrobiales</taxon>
        <taxon>Kaistiaceae</taxon>
        <taxon>Kaistia</taxon>
    </lineage>
</organism>
<comment type="similarity">
    <text evidence="2">Belongs to the CPA3 antiporters (TC 2.A.63) subunit B family.</text>
</comment>
<keyword evidence="5 8" id="KW-1133">Transmembrane helix</keyword>
<dbReference type="AlphaFoldDB" id="A0A9X3E6F0"/>
<name>A0A9X3E6F0_9HYPH</name>
<comment type="subcellular location">
    <subcellularLocation>
        <location evidence="1">Cell membrane</location>
        <topology evidence="1">Multi-pass membrane protein</topology>
    </subcellularLocation>
</comment>
<feature type="transmembrane region" description="Helical" evidence="8">
    <location>
        <begin position="269"/>
        <end position="289"/>
    </location>
</feature>
<dbReference type="PANTHER" id="PTHR33932:SF4">
    <property type="entry name" value="NA(+)_H(+) ANTIPORTER SUBUNIT B"/>
    <property type="match status" value="1"/>
</dbReference>
<accession>A0A9X3E6F0</accession>
<dbReference type="PANTHER" id="PTHR33932">
    <property type="entry name" value="NA(+)/H(+) ANTIPORTER SUBUNIT B"/>
    <property type="match status" value="1"/>
</dbReference>
<comment type="caution">
    <text evidence="11">The sequence shown here is derived from an EMBL/GenBank/DDBJ whole genome shotgun (WGS) entry which is preliminary data.</text>
</comment>
<evidence type="ECO:0000256" key="2">
    <source>
        <dbReference type="ARBA" id="ARBA00009425"/>
    </source>
</evidence>
<feature type="transmembrane region" description="Helical" evidence="8">
    <location>
        <begin position="176"/>
        <end position="194"/>
    </location>
</feature>
<evidence type="ECO:0000313" key="12">
    <source>
        <dbReference type="Proteomes" id="UP001144805"/>
    </source>
</evidence>
<dbReference type="Pfam" id="PF04039">
    <property type="entry name" value="MnhB"/>
    <property type="match status" value="1"/>
</dbReference>
<dbReference type="Proteomes" id="UP001144805">
    <property type="component" value="Unassembled WGS sequence"/>
</dbReference>
<evidence type="ECO:0000256" key="7">
    <source>
        <dbReference type="SAM" id="MobiDB-lite"/>
    </source>
</evidence>